<dbReference type="Proteomes" id="UP000093943">
    <property type="component" value="Unassembled WGS sequence"/>
</dbReference>
<sequence>MSENPGGSARLDGGEAKLEPPQNLGAFADAARARETELVNRLTASVAADKEFQAILREAVHNNSTSRQRLDAMEFEIRQAASTWPGLDTPTGSRQFQRFLNGKTREIHKIVADAAADSEHKASLVRTLTNRYQLGGEDGQEPQVRLVNDEIPADTPPPHDPTIDGRGTEPAPENQDGSPYDLGATIPGTGILITGDPETGHPRLHMPGQPDIDNPFPVDEGFRPLPTGTAVGPNGEQYAFYSVRPYGLGTSPDNFIAPESRVQNLADPAVDLGPLMGTTLDSDTKVGISQASGVYDAASGRMIIVGNIGQDGPRAMWQSAPVRPGDPPNAWMNNLQQVGTFNNLGAGDRENQVVALPQGGYLLTSASNDGQVVGVTAGSPQGLLQAPPHDITGPGLIPSPGNLPAVPYGPSIVDIQTLPNGQEQVTMRVSTWPTPEGWPVGPDAPPPPYHPRTYTTTFNINP</sequence>
<organism evidence="2 3">
    <name type="scientific">Mycolicibacter sinensis (strain JDM601)</name>
    <name type="common">Mycobacterium sinense</name>
    <dbReference type="NCBI Taxonomy" id="875328"/>
    <lineage>
        <taxon>Bacteria</taxon>
        <taxon>Bacillati</taxon>
        <taxon>Actinomycetota</taxon>
        <taxon>Actinomycetes</taxon>
        <taxon>Mycobacteriales</taxon>
        <taxon>Mycobacteriaceae</taxon>
        <taxon>Mycolicibacter</taxon>
    </lineage>
</organism>
<feature type="region of interest" description="Disordered" evidence="1">
    <location>
        <begin position="436"/>
        <end position="462"/>
    </location>
</feature>
<dbReference type="InterPro" id="IPR019710">
    <property type="entry name" value="DUF4226"/>
</dbReference>
<dbReference type="AlphaFoldDB" id="A0A1A2YAC2"/>
<dbReference type="EMBL" id="LZKG01000011">
    <property type="protein sequence ID" value="OBI34021.1"/>
    <property type="molecule type" value="Genomic_DNA"/>
</dbReference>
<reference evidence="3" key="1">
    <citation type="submission" date="2016-06" db="EMBL/GenBank/DDBJ databases">
        <authorList>
            <person name="Sutton G."/>
            <person name="Brinkac L."/>
            <person name="Sanka R."/>
            <person name="Adams M."/>
            <person name="Lau E."/>
            <person name="Sam S."/>
            <person name="Sreng N."/>
            <person name="Him V."/>
            <person name="Kerleguer A."/>
            <person name="Cheng S."/>
        </authorList>
    </citation>
    <scope>NUCLEOTIDE SEQUENCE [LARGE SCALE GENOMIC DNA]</scope>
    <source>
        <strain evidence="3">E1876</strain>
    </source>
</reference>
<gene>
    <name evidence="2" type="ORF">A5710_12480</name>
</gene>
<evidence type="ECO:0000256" key="1">
    <source>
        <dbReference type="SAM" id="MobiDB-lite"/>
    </source>
</evidence>
<evidence type="ECO:0000313" key="2">
    <source>
        <dbReference type="EMBL" id="OBI34021.1"/>
    </source>
</evidence>
<evidence type="ECO:0000313" key="3">
    <source>
        <dbReference type="Proteomes" id="UP000093943"/>
    </source>
</evidence>
<name>A0A1A2YAC2_MYCSD</name>
<dbReference type="Pfam" id="PF10774">
    <property type="entry name" value="DUF4226"/>
    <property type="match status" value="1"/>
</dbReference>
<feature type="region of interest" description="Disordered" evidence="1">
    <location>
        <begin position="149"/>
        <end position="201"/>
    </location>
</feature>
<feature type="compositionally biased region" description="Polar residues" evidence="1">
    <location>
        <begin position="453"/>
        <end position="462"/>
    </location>
</feature>
<dbReference type="RefSeq" id="WP_065018855.1">
    <property type="nucleotide sequence ID" value="NZ_LZKG01000011.1"/>
</dbReference>
<evidence type="ECO:0008006" key="4">
    <source>
        <dbReference type="Google" id="ProtNLM"/>
    </source>
</evidence>
<feature type="region of interest" description="Disordered" evidence="1">
    <location>
        <begin position="1"/>
        <end position="22"/>
    </location>
</feature>
<comment type="caution">
    <text evidence="2">The sequence shown here is derived from an EMBL/GenBank/DDBJ whole genome shotgun (WGS) entry which is preliminary data.</text>
</comment>
<accession>A0A1A2YAC2</accession>
<proteinExistence type="predicted"/>
<protein>
    <recommendedName>
        <fullName evidence="4">DUF4226 domain-containing protein</fullName>
    </recommendedName>
</protein>